<dbReference type="EC" id="4.1.1.97" evidence="3"/>
<comment type="caution">
    <text evidence="9">The sequence shown here is derived from an EMBL/GenBank/DDBJ whole genome shotgun (WGS) entry which is preliminary data.</text>
</comment>
<comment type="catalytic activity">
    <reaction evidence="1">
        <text>5-hydroxy-2-oxo-4-ureido-2,5-dihydro-1H-imidazole-5-carboxylate + H(+) = (S)-allantoin + CO2</text>
        <dbReference type="Rhea" id="RHEA:26301"/>
        <dbReference type="ChEBI" id="CHEBI:15378"/>
        <dbReference type="ChEBI" id="CHEBI:15678"/>
        <dbReference type="ChEBI" id="CHEBI:16526"/>
        <dbReference type="ChEBI" id="CHEBI:58639"/>
        <dbReference type="EC" id="4.1.1.97"/>
    </reaction>
</comment>
<keyword evidence="6 9" id="KW-0456">Lyase</keyword>
<dbReference type="InterPro" id="IPR036778">
    <property type="entry name" value="OHCU_decarboxylase_sf"/>
</dbReference>
<evidence type="ECO:0000259" key="8">
    <source>
        <dbReference type="Pfam" id="PF09349"/>
    </source>
</evidence>
<feature type="domain" description="Oxo-4-hydroxy-4-carboxy-5-ureidoimidazoline decarboxylase" evidence="8">
    <location>
        <begin position="12"/>
        <end position="165"/>
    </location>
</feature>
<keyword evidence="4" id="KW-0659">Purine metabolism</keyword>
<dbReference type="InterPro" id="IPR017595">
    <property type="entry name" value="OHCU_decarboxylase-2"/>
</dbReference>
<keyword evidence="5" id="KW-0210">Decarboxylase</keyword>
<organism evidence="9 10">
    <name type="scientific">Nonomuraea bangladeshensis</name>
    <dbReference type="NCBI Taxonomy" id="404385"/>
    <lineage>
        <taxon>Bacteria</taxon>
        <taxon>Bacillati</taxon>
        <taxon>Actinomycetota</taxon>
        <taxon>Actinomycetes</taxon>
        <taxon>Streptosporangiales</taxon>
        <taxon>Streptosporangiaceae</taxon>
        <taxon>Nonomuraea</taxon>
    </lineage>
</organism>
<protein>
    <recommendedName>
        <fullName evidence="3">2-oxo-4-hydroxy-4-carboxy-5-ureidoimidazoline decarboxylase</fullName>
        <ecNumber evidence="3">4.1.1.97</ecNumber>
    </recommendedName>
</protein>
<evidence type="ECO:0000256" key="1">
    <source>
        <dbReference type="ARBA" id="ARBA00001163"/>
    </source>
</evidence>
<name>A0ABV3GY63_9ACTN</name>
<evidence type="ECO:0000256" key="3">
    <source>
        <dbReference type="ARBA" id="ARBA00012257"/>
    </source>
</evidence>
<dbReference type="EMBL" id="JBFARM010000002">
    <property type="protein sequence ID" value="MEV4285223.1"/>
    <property type="molecule type" value="Genomic_DNA"/>
</dbReference>
<comment type="pathway">
    <text evidence="2">Purine metabolism; urate degradation; (S)-allantoin from urate: step 3/3.</text>
</comment>
<accession>A0ABV3GY63</accession>
<proteinExistence type="predicted"/>
<dbReference type="NCBIfam" id="TIGR03180">
    <property type="entry name" value="UraD_2"/>
    <property type="match status" value="1"/>
</dbReference>
<dbReference type="InterPro" id="IPR018020">
    <property type="entry name" value="OHCU_decarboxylase"/>
</dbReference>
<gene>
    <name evidence="9" type="primary">uraD</name>
    <name evidence="9" type="ORF">AB0K40_06930</name>
</gene>
<dbReference type="Proteomes" id="UP001552427">
    <property type="component" value="Unassembled WGS sequence"/>
</dbReference>
<dbReference type="PANTHER" id="PTHR43466:SF1">
    <property type="entry name" value="2-OXO-4-HYDROXY-4-CARBOXY-5-UREIDOIMIDAZOLINE DECARBOXYLASE-RELATED"/>
    <property type="match status" value="1"/>
</dbReference>
<evidence type="ECO:0000256" key="6">
    <source>
        <dbReference type="ARBA" id="ARBA00023239"/>
    </source>
</evidence>
<dbReference type="RefSeq" id="WP_364445594.1">
    <property type="nucleotide sequence ID" value="NZ_JBFARM010000002.1"/>
</dbReference>
<evidence type="ECO:0000256" key="7">
    <source>
        <dbReference type="SAM" id="MobiDB-lite"/>
    </source>
</evidence>
<evidence type="ECO:0000313" key="9">
    <source>
        <dbReference type="EMBL" id="MEV4285223.1"/>
    </source>
</evidence>
<dbReference type="SUPFAM" id="SSF158694">
    <property type="entry name" value="UraD-Like"/>
    <property type="match status" value="1"/>
</dbReference>
<evidence type="ECO:0000256" key="2">
    <source>
        <dbReference type="ARBA" id="ARBA00004754"/>
    </source>
</evidence>
<evidence type="ECO:0000313" key="10">
    <source>
        <dbReference type="Proteomes" id="UP001552427"/>
    </source>
</evidence>
<reference evidence="9 10" key="1">
    <citation type="submission" date="2024-06" db="EMBL/GenBank/DDBJ databases">
        <title>The Natural Products Discovery Center: Release of the First 8490 Sequenced Strains for Exploring Actinobacteria Biosynthetic Diversity.</title>
        <authorList>
            <person name="Kalkreuter E."/>
            <person name="Kautsar S.A."/>
            <person name="Yang D."/>
            <person name="Bader C.D."/>
            <person name="Teijaro C.N."/>
            <person name="Fluegel L."/>
            <person name="Davis C.M."/>
            <person name="Simpson J.R."/>
            <person name="Lauterbach L."/>
            <person name="Steele A.D."/>
            <person name="Gui C."/>
            <person name="Meng S."/>
            <person name="Li G."/>
            <person name="Viehrig K."/>
            <person name="Ye F."/>
            <person name="Su P."/>
            <person name="Kiefer A.F."/>
            <person name="Nichols A."/>
            <person name="Cepeda A.J."/>
            <person name="Yan W."/>
            <person name="Fan B."/>
            <person name="Jiang Y."/>
            <person name="Adhikari A."/>
            <person name="Zheng C.-J."/>
            <person name="Schuster L."/>
            <person name="Cowan T.M."/>
            <person name="Smanski M.J."/>
            <person name="Chevrette M.G."/>
            <person name="De Carvalho L.P.S."/>
            <person name="Shen B."/>
        </authorList>
    </citation>
    <scope>NUCLEOTIDE SEQUENCE [LARGE SCALE GENOMIC DNA]</scope>
    <source>
        <strain evidence="9 10">NPDC049574</strain>
    </source>
</reference>
<feature type="region of interest" description="Disordered" evidence="7">
    <location>
        <begin position="79"/>
        <end position="99"/>
    </location>
</feature>
<evidence type="ECO:0000256" key="4">
    <source>
        <dbReference type="ARBA" id="ARBA00022631"/>
    </source>
</evidence>
<dbReference type="GO" id="GO:0051997">
    <property type="term" value="F:2-oxo-4-hydroxy-4-carboxy-5-ureidoimidazoline decarboxylase activity"/>
    <property type="evidence" value="ECO:0007669"/>
    <property type="project" value="UniProtKB-EC"/>
</dbReference>
<dbReference type="NCBIfam" id="NF010372">
    <property type="entry name" value="PRK13798.1"/>
    <property type="match status" value="1"/>
</dbReference>
<sequence>MPATLSALAAFNAAPAGQAEEELRACCASTAFAARVAAGRPYGDLAGLLAAAEAAAGALAWPDVLEALAAHPRIGERPAGAGREAAWSRQEQSGVGGGDGGDLRAALAEGNRAYEARFGHVYLVCATGLGGAELLARLRERLGNDEERERAAVRGELAKITRLRLVKLMGGGE</sequence>
<dbReference type="Pfam" id="PF09349">
    <property type="entry name" value="OHCU_decarbox"/>
    <property type="match status" value="1"/>
</dbReference>
<evidence type="ECO:0000256" key="5">
    <source>
        <dbReference type="ARBA" id="ARBA00022793"/>
    </source>
</evidence>
<dbReference type="Gene3D" id="1.10.3330.10">
    <property type="entry name" value="Oxo-4-hydroxy-4-carboxy-5-ureidoimidazoline decarboxylase"/>
    <property type="match status" value="1"/>
</dbReference>
<keyword evidence="10" id="KW-1185">Reference proteome</keyword>
<dbReference type="PANTHER" id="PTHR43466">
    <property type="entry name" value="2-OXO-4-HYDROXY-4-CARBOXY-5-UREIDOIMIDAZOLINE DECARBOXYLASE-RELATED"/>
    <property type="match status" value="1"/>
</dbReference>